<feature type="region of interest" description="Disordered" evidence="1">
    <location>
        <begin position="39"/>
        <end position="58"/>
    </location>
</feature>
<feature type="region of interest" description="Disordered" evidence="1">
    <location>
        <begin position="64"/>
        <end position="109"/>
    </location>
</feature>
<feature type="compositionally biased region" description="Polar residues" evidence="1">
    <location>
        <begin position="71"/>
        <end position="88"/>
    </location>
</feature>
<name>A0A834BJD0_9CHIR</name>
<dbReference type="EMBL" id="JABVXQ010000001">
    <property type="protein sequence ID" value="KAF6130793.1"/>
    <property type="molecule type" value="Genomic_DNA"/>
</dbReference>
<evidence type="ECO:0000256" key="1">
    <source>
        <dbReference type="SAM" id="MobiDB-lite"/>
    </source>
</evidence>
<evidence type="ECO:0000313" key="2">
    <source>
        <dbReference type="EMBL" id="KAF6130793.1"/>
    </source>
</evidence>
<dbReference type="Proteomes" id="UP000664940">
    <property type="component" value="Unassembled WGS sequence"/>
</dbReference>
<reference evidence="2 3" key="1">
    <citation type="journal article" date="2020" name="Nature">
        <title>Six reference-quality genomes reveal evolution of bat adaptations.</title>
        <authorList>
            <person name="Jebb D."/>
            <person name="Huang Z."/>
            <person name="Pippel M."/>
            <person name="Hughes G.M."/>
            <person name="Lavrichenko K."/>
            <person name="Devanna P."/>
            <person name="Winkler S."/>
            <person name="Jermiin L.S."/>
            <person name="Skirmuntt E.C."/>
            <person name="Katzourakis A."/>
            <person name="Burkitt-Gray L."/>
            <person name="Ray D.A."/>
            <person name="Sullivan K.A.M."/>
            <person name="Roscito J.G."/>
            <person name="Kirilenko B.M."/>
            <person name="Davalos L.M."/>
            <person name="Corthals A.P."/>
            <person name="Power M.L."/>
            <person name="Jones G."/>
            <person name="Ransome R.D."/>
            <person name="Dechmann D.K.N."/>
            <person name="Locatelli A.G."/>
            <person name="Puechmaille S.J."/>
            <person name="Fedrigo O."/>
            <person name="Jarvis E.D."/>
            <person name="Hiller M."/>
            <person name="Vernes S.C."/>
            <person name="Myers E.W."/>
            <person name="Teeling E.C."/>
        </authorList>
    </citation>
    <scope>NUCLEOTIDE SEQUENCE [LARGE SCALE GENOMIC DNA]</scope>
    <source>
        <strain evidence="2">Bat1K_MPI-CBG_1</strain>
    </source>
</reference>
<comment type="caution">
    <text evidence="2">The sequence shown here is derived from an EMBL/GenBank/DDBJ whole genome shotgun (WGS) entry which is preliminary data.</text>
</comment>
<protein>
    <submittedName>
        <fullName evidence="2">Uncharacterized protein</fullName>
    </submittedName>
</protein>
<accession>A0A834BJD0</accession>
<sequence>MSILPGRGLWVPLCNAVQEGEIAPAGSLECHTAKNYSLPPFSTPPPTNFRSPASAQAHTVHRFSLPPPLHSETSSPRWRWPANQQGGPSVTELGGVPSWPDQPGPGTGKDVLPALQTATQDTQCVSLSGVQRRSLHSSPCSAHLLSGGMVGGRSTWRHLGSPSSKVQIIP</sequence>
<gene>
    <name evidence="2" type="ORF">HJG60_007771</name>
</gene>
<feature type="compositionally biased region" description="Polar residues" evidence="1">
    <location>
        <begin position="48"/>
        <end position="57"/>
    </location>
</feature>
<dbReference type="AlphaFoldDB" id="A0A834BJD0"/>
<organism evidence="2 3">
    <name type="scientific">Phyllostomus discolor</name>
    <name type="common">pale spear-nosed bat</name>
    <dbReference type="NCBI Taxonomy" id="89673"/>
    <lineage>
        <taxon>Eukaryota</taxon>
        <taxon>Metazoa</taxon>
        <taxon>Chordata</taxon>
        <taxon>Craniata</taxon>
        <taxon>Vertebrata</taxon>
        <taxon>Euteleostomi</taxon>
        <taxon>Mammalia</taxon>
        <taxon>Eutheria</taxon>
        <taxon>Laurasiatheria</taxon>
        <taxon>Chiroptera</taxon>
        <taxon>Yangochiroptera</taxon>
        <taxon>Phyllostomidae</taxon>
        <taxon>Phyllostominae</taxon>
        <taxon>Phyllostomus</taxon>
    </lineage>
</organism>
<evidence type="ECO:0000313" key="3">
    <source>
        <dbReference type="Proteomes" id="UP000664940"/>
    </source>
</evidence>
<proteinExistence type="predicted"/>